<keyword evidence="2" id="KW-1185">Reference proteome</keyword>
<evidence type="ECO:0000313" key="1">
    <source>
        <dbReference type="EMBL" id="KAK4744773.1"/>
    </source>
</evidence>
<dbReference type="EMBL" id="JAXIOK010000022">
    <property type="protein sequence ID" value="KAK4744773.1"/>
    <property type="molecule type" value="Genomic_DNA"/>
</dbReference>
<reference evidence="1 2" key="1">
    <citation type="journal article" date="2023" name="Hortic Res">
        <title>Pangenome of water caltrop reveals structural variations and asymmetric subgenome divergence after allopolyploidization.</title>
        <authorList>
            <person name="Zhang X."/>
            <person name="Chen Y."/>
            <person name="Wang L."/>
            <person name="Yuan Y."/>
            <person name="Fang M."/>
            <person name="Shi L."/>
            <person name="Lu R."/>
            <person name="Comes H.P."/>
            <person name="Ma Y."/>
            <person name="Chen Y."/>
            <person name="Huang G."/>
            <person name="Zhou Y."/>
            <person name="Zheng Z."/>
            <person name="Qiu Y."/>
        </authorList>
    </citation>
    <scope>NUCLEOTIDE SEQUENCE [LARGE SCALE GENOMIC DNA]</scope>
    <source>
        <tissue evidence="1">Roots</tissue>
    </source>
</reference>
<accession>A0AAN7JIW9</accession>
<evidence type="ECO:0000313" key="2">
    <source>
        <dbReference type="Proteomes" id="UP001345219"/>
    </source>
</evidence>
<comment type="caution">
    <text evidence="1">The sequence shown here is derived from an EMBL/GenBank/DDBJ whole genome shotgun (WGS) entry which is preliminary data.</text>
</comment>
<dbReference type="AlphaFoldDB" id="A0AAN7JIW9"/>
<proteinExistence type="predicted"/>
<dbReference type="Proteomes" id="UP001345219">
    <property type="component" value="Chromosome 9"/>
</dbReference>
<name>A0AAN7JIW9_9MYRT</name>
<sequence>MGLLFPQILHIVKLEKMDTKKTAKQVHYANLENALRSIRSRERNGIILALQVQKQGKYLQKIMEEEQKLEGALET</sequence>
<organism evidence="1 2">
    <name type="scientific">Trapa incisa</name>
    <dbReference type="NCBI Taxonomy" id="236973"/>
    <lineage>
        <taxon>Eukaryota</taxon>
        <taxon>Viridiplantae</taxon>
        <taxon>Streptophyta</taxon>
        <taxon>Embryophyta</taxon>
        <taxon>Tracheophyta</taxon>
        <taxon>Spermatophyta</taxon>
        <taxon>Magnoliopsida</taxon>
        <taxon>eudicotyledons</taxon>
        <taxon>Gunneridae</taxon>
        <taxon>Pentapetalae</taxon>
        <taxon>rosids</taxon>
        <taxon>malvids</taxon>
        <taxon>Myrtales</taxon>
        <taxon>Lythraceae</taxon>
        <taxon>Trapa</taxon>
    </lineage>
</organism>
<gene>
    <name evidence="1" type="ORF">SAY87_011085</name>
</gene>
<protein>
    <submittedName>
        <fullName evidence="1">Uncharacterized protein</fullName>
    </submittedName>
</protein>